<dbReference type="EMBL" id="AKWN02000017">
    <property type="protein sequence ID" value="EMP09564.1"/>
    <property type="molecule type" value="Genomic_DNA"/>
</dbReference>
<proteinExistence type="predicted"/>
<organism evidence="1 2">
    <name type="scientific">Leptospira interrogans serovar Pyrogenes str. 200701872</name>
    <dbReference type="NCBI Taxonomy" id="1193029"/>
    <lineage>
        <taxon>Bacteria</taxon>
        <taxon>Pseudomonadati</taxon>
        <taxon>Spirochaetota</taxon>
        <taxon>Spirochaetia</taxon>
        <taxon>Leptospirales</taxon>
        <taxon>Leptospiraceae</taxon>
        <taxon>Leptospira</taxon>
    </lineage>
</organism>
<protein>
    <recommendedName>
        <fullName evidence="3">Tetratricopeptide repeat protein</fullName>
    </recommendedName>
</protein>
<dbReference type="AlphaFoldDB" id="M7AFF3"/>
<sequence length="101" mass="11806">MIRECLDFAKTFSDRERSEIFSPMIWYRYAKSLYKSGNTENAESIFYTVLEDPSVLSSVKKFILEDLQIWKGNSFYSSLTPERAALFLPFLNPSEKTSDRI</sequence>
<evidence type="ECO:0000313" key="1">
    <source>
        <dbReference type="EMBL" id="EMP09564.1"/>
    </source>
</evidence>
<evidence type="ECO:0008006" key="3">
    <source>
        <dbReference type="Google" id="ProtNLM"/>
    </source>
</evidence>
<reference evidence="1 2" key="1">
    <citation type="submission" date="2013-01" db="EMBL/GenBank/DDBJ databases">
        <authorList>
            <person name="Harkins D.M."/>
            <person name="Durkin A.S."/>
            <person name="Brinkac L.M."/>
            <person name="Haft D.H."/>
            <person name="Selengut J.D."/>
            <person name="Sanka R."/>
            <person name="DePew J."/>
            <person name="Purushe J."/>
            <person name="Picardeau M."/>
            <person name="Werts C."/>
            <person name="Goarant C."/>
            <person name="Vinetz J.M."/>
            <person name="Sutton G.G."/>
            <person name="Nierman W.C."/>
            <person name="Fouts D.E."/>
        </authorList>
    </citation>
    <scope>NUCLEOTIDE SEQUENCE [LARGE SCALE GENOMIC DNA]</scope>
    <source>
        <strain evidence="1 2">200701872</strain>
    </source>
</reference>
<evidence type="ECO:0000313" key="2">
    <source>
        <dbReference type="Proteomes" id="UP000012117"/>
    </source>
</evidence>
<comment type="caution">
    <text evidence="1">The sequence shown here is derived from an EMBL/GenBank/DDBJ whole genome shotgun (WGS) entry which is preliminary data.</text>
</comment>
<dbReference type="Proteomes" id="UP000012117">
    <property type="component" value="Unassembled WGS sequence"/>
</dbReference>
<dbReference type="BioCyc" id="LINT1193029:G11R4-4735-MONOMER"/>
<name>M7AFF3_LEPIR</name>
<accession>M7AFF3</accession>
<gene>
    <name evidence="1" type="ORF">LEP1GSC124_0546</name>
</gene>